<organism evidence="1">
    <name type="scientific">viral metagenome</name>
    <dbReference type="NCBI Taxonomy" id="1070528"/>
    <lineage>
        <taxon>unclassified sequences</taxon>
        <taxon>metagenomes</taxon>
        <taxon>organismal metagenomes</taxon>
    </lineage>
</organism>
<name>A0A6C0JCW8_9ZZZZ</name>
<dbReference type="EMBL" id="MN740346">
    <property type="protein sequence ID" value="QHU01588.1"/>
    <property type="molecule type" value="Genomic_DNA"/>
</dbReference>
<dbReference type="SUPFAM" id="SSF56784">
    <property type="entry name" value="HAD-like"/>
    <property type="match status" value="1"/>
</dbReference>
<evidence type="ECO:0000313" key="1">
    <source>
        <dbReference type="EMBL" id="QHU01588.1"/>
    </source>
</evidence>
<evidence type="ECO:0008006" key="2">
    <source>
        <dbReference type="Google" id="ProtNLM"/>
    </source>
</evidence>
<dbReference type="Pfam" id="PF08282">
    <property type="entry name" value="Hydrolase_3"/>
    <property type="match status" value="1"/>
</dbReference>
<accession>A0A6C0JCW8</accession>
<dbReference type="AlphaFoldDB" id="A0A6C0JCW8"/>
<dbReference type="InterPro" id="IPR023214">
    <property type="entry name" value="HAD_sf"/>
</dbReference>
<dbReference type="Gene3D" id="3.40.50.1000">
    <property type="entry name" value="HAD superfamily/HAD-like"/>
    <property type="match status" value="1"/>
</dbReference>
<sequence>MKKSTLFCDIDGTLFHYRKFTTYKSTKPDKIFENINAINKAYDNGHYILLTTARPEYLRVHTMKELDEANVQYHKIVMGIARGTRLLINDNEEEYINRAYAINVTRNSEFTPNQMDLFDSITK</sequence>
<protein>
    <recommendedName>
        <fullName evidence="2">FCP1 homology domain-containing protein</fullName>
    </recommendedName>
</protein>
<proteinExistence type="predicted"/>
<reference evidence="1" key="1">
    <citation type="journal article" date="2020" name="Nature">
        <title>Giant virus diversity and host interactions through global metagenomics.</title>
        <authorList>
            <person name="Schulz F."/>
            <person name="Roux S."/>
            <person name="Paez-Espino D."/>
            <person name="Jungbluth S."/>
            <person name="Walsh D.A."/>
            <person name="Denef V.J."/>
            <person name="McMahon K.D."/>
            <person name="Konstantinidis K.T."/>
            <person name="Eloe-Fadrosh E.A."/>
            <person name="Kyrpides N.C."/>
            <person name="Woyke T."/>
        </authorList>
    </citation>
    <scope>NUCLEOTIDE SEQUENCE</scope>
    <source>
        <strain evidence="1">GVMAG-M-3300025874-2</strain>
    </source>
</reference>
<dbReference type="InterPro" id="IPR036412">
    <property type="entry name" value="HAD-like_sf"/>
</dbReference>